<dbReference type="PANTHER" id="PTHR35525">
    <property type="entry name" value="BLL6575 PROTEIN"/>
    <property type="match status" value="1"/>
</dbReference>
<dbReference type="InterPro" id="IPR010982">
    <property type="entry name" value="Lambda_DNA-bd_dom_sf"/>
</dbReference>
<name>A0ABM8DVS2_9MICO</name>
<dbReference type="SUPFAM" id="SSF160904">
    <property type="entry name" value="Jann2411-like"/>
    <property type="match status" value="1"/>
</dbReference>
<dbReference type="Proteomes" id="UP001317779">
    <property type="component" value="Chromosome"/>
</dbReference>
<dbReference type="Pfam" id="PF00356">
    <property type="entry name" value="LacI"/>
    <property type="match status" value="1"/>
</dbReference>
<dbReference type="EMBL" id="AP027141">
    <property type="protein sequence ID" value="BDV29610.1"/>
    <property type="molecule type" value="Genomic_DNA"/>
</dbReference>
<dbReference type="InterPro" id="IPR010852">
    <property type="entry name" value="ABATE"/>
</dbReference>
<reference evidence="2 3" key="1">
    <citation type="submission" date="2022-12" db="EMBL/GenBank/DDBJ databases">
        <title>Microbacterium terricola strain KV-448 chromosome, complete genome.</title>
        <authorList>
            <person name="Oshima T."/>
            <person name="Moriya T."/>
            <person name="Bessho Y."/>
        </authorList>
    </citation>
    <scope>NUCLEOTIDE SEQUENCE [LARGE SCALE GENOMIC DNA]</scope>
    <source>
        <strain evidence="2 3">KV-448</strain>
    </source>
</reference>
<gene>
    <name evidence="2" type="ORF">Microterr_02700</name>
</gene>
<dbReference type="CDD" id="cd01392">
    <property type="entry name" value="HTH_LacI"/>
    <property type="match status" value="1"/>
</dbReference>
<dbReference type="Pfam" id="PF11706">
    <property type="entry name" value="zf-CGNR"/>
    <property type="match status" value="1"/>
</dbReference>
<evidence type="ECO:0000259" key="1">
    <source>
        <dbReference type="PROSITE" id="PS50932"/>
    </source>
</evidence>
<dbReference type="Pfam" id="PF07336">
    <property type="entry name" value="ABATE"/>
    <property type="match status" value="1"/>
</dbReference>
<keyword evidence="3" id="KW-1185">Reference proteome</keyword>
<dbReference type="RefSeq" id="WP_318528814.1">
    <property type="nucleotide sequence ID" value="NZ_AP027141.1"/>
</dbReference>
<dbReference type="PROSITE" id="PS00356">
    <property type="entry name" value="HTH_LACI_1"/>
    <property type="match status" value="1"/>
</dbReference>
<dbReference type="Gene3D" id="1.10.260.40">
    <property type="entry name" value="lambda repressor-like DNA-binding domains"/>
    <property type="match status" value="1"/>
</dbReference>
<feature type="domain" description="HTH lacI-type" evidence="1">
    <location>
        <begin position="196"/>
        <end position="250"/>
    </location>
</feature>
<dbReference type="SUPFAM" id="SSF47413">
    <property type="entry name" value="lambda repressor-like DNA-binding domains"/>
    <property type="match status" value="1"/>
</dbReference>
<dbReference type="PROSITE" id="PS50932">
    <property type="entry name" value="HTH_LACI_2"/>
    <property type="match status" value="1"/>
</dbReference>
<evidence type="ECO:0000313" key="2">
    <source>
        <dbReference type="EMBL" id="BDV29610.1"/>
    </source>
</evidence>
<dbReference type="PANTHER" id="PTHR35525:SF3">
    <property type="entry name" value="BLL6575 PROTEIN"/>
    <property type="match status" value="1"/>
</dbReference>
<sequence length="254" mass="27349">MSLEMDAAPPSIRLVAAFVNSVEWQEDEDTWRSPADLGRWFVAHAQTDAGQLTADDLRLAQQIREGLREVLLAHAGHEPLAAALDGLNEGLRSVPVRLSFAPDGAPALTGMPGAAAGFGVIVQAIETARADGSWSRLKACARDTCRWAYWDDSRNGSARWCSMAGCGNYVKMRRRNSPGSARDEAIPAAGSGTRAPRLLDVAARSGVSMKTVSNVVTGRIRVAEATRIRVQAAIDELGYRPNQAARELRAERVS</sequence>
<dbReference type="InterPro" id="IPR000843">
    <property type="entry name" value="HTH_LacI"/>
</dbReference>
<dbReference type="InterPro" id="IPR021005">
    <property type="entry name" value="Znf_CGNR"/>
</dbReference>
<dbReference type="InterPro" id="IPR023286">
    <property type="entry name" value="ABATE_dom_sf"/>
</dbReference>
<dbReference type="Gene3D" id="1.10.3300.10">
    <property type="entry name" value="Jann2411-like domain"/>
    <property type="match status" value="1"/>
</dbReference>
<organism evidence="2 3">
    <name type="scientific">Microbacterium terricola</name>
    <dbReference type="NCBI Taxonomy" id="344163"/>
    <lineage>
        <taxon>Bacteria</taxon>
        <taxon>Bacillati</taxon>
        <taxon>Actinomycetota</taxon>
        <taxon>Actinomycetes</taxon>
        <taxon>Micrococcales</taxon>
        <taxon>Microbacteriaceae</taxon>
        <taxon>Microbacterium</taxon>
    </lineage>
</organism>
<evidence type="ECO:0000313" key="3">
    <source>
        <dbReference type="Proteomes" id="UP001317779"/>
    </source>
</evidence>
<proteinExistence type="predicted"/>
<dbReference type="SMART" id="SM00354">
    <property type="entry name" value="HTH_LACI"/>
    <property type="match status" value="1"/>
</dbReference>
<accession>A0ABM8DVS2</accession>
<protein>
    <recommendedName>
        <fullName evidence="1">HTH lacI-type domain-containing protein</fullName>
    </recommendedName>
</protein>